<dbReference type="GeneID" id="91486853"/>
<feature type="compositionally biased region" description="Basic and acidic residues" evidence="1">
    <location>
        <begin position="227"/>
        <end position="252"/>
    </location>
</feature>
<keyword evidence="2" id="KW-0812">Transmembrane</keyword>
<evidence type="ECO:0008006" key="5">
    <source>
        <dbReference type="Google" id="ProtNLM"/>
    </source>
</evidence>
<proteinExistence type="predicted"/>
<feature type="transmembrane region" description="Helical" evidence="2">
    <location>
        <begin position="127"/>
        <end position="151"/>
    </location>
</feature>
<dbReference type="HOGENOM" id="CLU_455489_0_0_11"/>
<feature type="transmembrane region" description="Helical" evidence="2">
    <location>
        <begin position="23"/>
        <end position="47"/>
    </location>
</feature>
<gene>
    <name evidence="3" type="ordered locus">Ndas_4315</name>
</gene>
<keyword evidence="2" id="KW-0472">Membrane</keyword>
<keyword evidence="4" id="KW-1185">Reference proteome</keyword>
<dbReference type="Proteomes" id="UP000002219">
    <property type="component" value="Chromosome 1"/>
</dbReference>
<feature type="compositionally biased region" description="Basic and acidic residues" evidence="1">
    <location>
        <begin position="421"/>
        <end position="439"/>
    </location>
</feature>
<evidence type="ECO:0000256" key="2">
    <source>
        <dbReference type="SAM" id="Phobius"/>
    </source>
</evidence>
<feature type="compositionally biased region" description="Low complexity" evidence="1">
    <location>
        <begin position="364"/>
        <end position="374"/>
    </location>
</feature>
<feature type="compositionally biased region" description="Low complexity" evidence="1">
    <location>
        <begin position="195"/>
        <end position="206"/>
    </location>
</feature>
<dbReference type="OrthoDB" id="3424007at2"/>
<feature type="compositionally biased region" description="Basic and acidic residues" evidence="1">
    <location>
        <begin position="688"/>
        <end position="702"/>
    </location>
</feature>
<organism evidence="3 4">
    <name type="scientific">Nocardiopsis dassonvillei (strain ATCC 23218 / DSM 43111 / CIP 107115 / JCM 7437 / KCTC 9190 / NBRC 14626 / NCTC 10488 / NRRL B-5397 / IMRU 509)</name>
    <name type="common">Actinomadura dassonvillei</name>
    <dbReference type="NCBI Taxonomy" id="446468"/>
    <lineage>
        <taxon>Bacteria</taxon>
        <taxon>Bacillati</taxon>
        <taxon>Actinomycetota</taxon>
        <taxon>Actinomycetes</taxon>
        <taxon>Streptosporangiales</taxon>
        <taxon>Nocardiopsidaceae</taxon>
        <taxon>Nocardiopsis</taxon>
    </lineage>
</organism>
<feature type="compositionally biased region" description="Low complexity" evidence="1">
    <location>
        <begin position="465"/>
        <end position="484"/>
    </location>
</feature>
<dbReference type="KEGG" id="nda:Ndas_4315"/>
<feature type="compositionally biased region" description="Basic and acidic residues" evidence="1">
    <location>
        <begin position="350"/>
        <end position="363"/>
    </location>
</feature>
<evidence type="ECO:0000313" key="4">
    <source>
        <dbReference type="Proteomes" id="UP000002219"/>
    </source>
</evidence>
<dbReference type="STRING" id="446468.Ndas_4315"/>
<feature type="compositionally biased region" description="Basic and acidic residues" evidence="1">
    <location>
        <begin position="271"/>
        <end position="301"/>
    </location>
</feature>
<feature type="transmembrane region" description="Helical" evidence="2">
    <location>
        <begin position="67"/>
        <end position="86"/>
    </location>
</feature>
<keyword evidence="2" id="KW-1133">Transmembrane helix</keyword>
<feature type="transmembrane region" description="Helical" evidence="2">
    <location>
        <begin position="95"/>
        <end position="115"/>
    </location>
</feature>
<dbReference type="Pfam" id="PF10935">
    <property type="entry name" value="DUF2637"/>
    <property type="match status" value="1"/>
</dbReference>
<evidence type="ECO:0000313" key="3">
    <source>
        <dbReference type="EMBL" id="ADH69704.1"/>
    </source>
</evidence>
<name>D7AW44_NOCDD</name>
<accession>D7AW44</accession>
<dbReference type="eggNOG" id="COG2059">
    <property type="taxonomic scope" value="Bacteria"/>
</dbReference>
<feature type="compositionally biased region" description="Basic and acidic residues" evidence="1">
    <location>
        <begin position="724"/>
        <end position="733"/>
    </location>
</feature>
<protein>
    <recommendedName>
        <fullName evidence="5">DUF2637 domain-containing protein</fullName>
    </recommendedName>
</protein>
<feature type="compositionally biased region" description="Basic and acidic residues" evidence="1">
    <location>
        <begin position="394"/>
        <end position="405"/>
    </location>
</feature>
<dbReference type="EMBL" id="CP002040">
    <property type="protein sequence ID" value="ADH69704.1"/>
    <property type="molecule type" value="Genomic_DNA"/>
</dbReference>
<dbReference type="InterPro" id="IPR021235">
    <property type="entry name" value="DUF2637"/>
</dbReference>
<feature type="region of interest" description="Disordered" evidence="1">
    <location>
        <begin position="159"/>
        <end position="733"/>
    </location>
</feature>
<sequence length="733" mass="78508">MAPYNNAPESGTRNGRPAAGRGAGAGALVGGGLFVGLIALCALVISYNGIFQFAEYGGHEGSPLAHVFPVTYTLLLMMACWVSYLLRGAPPRERLWVDLVLIPVLVLFAATAMLMSSLELVERVHQGVANVIVAVAPLAALLVAFLLWMTLRAHMRRRRRSRMARPRPADDPTTVLHARTAVPPRGDTAPLSVPEGGTLRTRLLRLGSDDRDEDEKETEAFAPVGRPGRDEGRGAGDDRDEDRWDQDRRDDEGPGSAGVPETSGGSGAFARSEDSGERRERRRDPEPDAAWDRDEAGRDGDGWDDEEFAAEPLPAAGTDAPRSGTGNDRDDWDDGDGIEASVPTVRLPRRSRDGHNPIKRAAEETPVVPGAAAPADDEPEPETAPEPVAVGPDHLADEGFEHEPPFGDPVSDEADAPPVAAEHEPEPHVEPERRVRPEPETGAATVFEPEPEPVEEPAEPRREPAPAVAPEPVADAPSEPDPVAGTEDARAGSVPESAPVSDPRSTPSGPEPDTEPAVEAGPSAEPAPEDTAHWEPPADDSGAHVLADYVPPVWTPPEDDASPFAEESREPEPTPVLDHDTGPTVRAAFRIGEAPVEAAPPSDAPVEPAPRLEEAWAWYESDEDRFPEKDPLQEPEPLGDPEPSATDADLPPEAEELPPAVREEDEDGRLPSSPEPPAGPAPGAGRPAPERRRPHTPVEKRPMVLKPPRPPLPDFTSGPPSRRVRSEPLRPDE</sequence>
<feature type="compositionally biased region" description="Basic and acidic residues" evidence="1">
    <location>
        <begin position="566"/>
        <end position="581"/>
    </location>
</feature>
<reference evidence="3 4" key="1">
    <citation type="journal article" date="2010" name="Stand. Genomic Sci.">
        <title>Complete genome sequence of Nocardiopsis dassonvillei type strain (IMRU 509).</title>
        <authorList>
            <person name="Sun H."/>
            <person name="Lapidus A."/>
            <person name="Nolan M."/>
            <person name="Lucas S."/>
            <person name="Del Rio T.G."/>
            <person name="Tice H."/>
            <person name="Cheng J.F."/>
            <person name="Tapia R."/>
            <person name="Han C."/>
            <person name="Goodwin L."/>
            <person name="Pitluck S."/>
            <person name="Pagani I."/>
            <person name="Ivanova N."/>
            <person name="Mavromatis K."/>
            <person name="Mikhailova N."/>
            <person name="Pati A."/>
            <person name="Chen A."/>
            <person name="Palaniappan K."/>
            <person name="Land M."/>
            <person name="Hauser L."/>
            <person name="Chang Y.J."/>
            <person name="Jeffries C.D."/>
            <person name="Djao O.D."/>
            <person name="Rohde M."/>
            <person name="Sikorski J."/>
            <person name="Goker M."/>
            <person name="Woyke T."/>
            <person name="Bristow J."/>
            <person name="Eisen J.A."/>
            <person name="Markowitz V."/>
            <person name="Hugenholtz P."/>
            <person name="Kyrpides N.C."/>
            <person name="Klenk H.P."/>
        </authorList>
    </citation>
    <scope>NUCLEOTIDE SEQUENCE [LARGE SCALE GENOMIC DNA]</scope>
    <source>
        <strain evidence="4">ATCC 23218 / DSM 43111 / CIP 107115 / JCM 7437 / KCTC 9190 / NBRC 14626 / NCTC 10488 / NRRL B-5397 / IMRU 509</strain>
    </source>
</reference>
<dbReference type="AlphaFoldDB" id="D7AW44"/>
<dbReference type="RefSeq" id="WP_013155311.1">
    <property type="nucleotide sequence ID" value="NC_014210.1"/>
</dbReference>
<evidence type="ECO:0000256" key="1">
    <source>
        <dbReference type="SAM" id="MobiDB-lite"/>
    </source>
</evidence>